<protein>
    <submittedName>
        <fullName evidence="1">Uncharacterized protein</fullName>
    </submittedName>
</protein>
<dbReference type="Proteomes" id="UP001569904">
    <property type="component" value="Unassembled WGS sequence"/>
</dbReference>
<accession>A0ABV4QYS4</accession>
<evidence type="ECO:0000313" key="2">
    <source>
        <dbReference type="Proteomes" id="UP001569904"/>
    </source>
</evidence>
<comment type="caution">
    <text evidence="1">The sequence shown here is derived from an EMBL/GenBank/DDBJ whole genome shotgun (WGS) entry which is preliminary data.</text>
</comment>
<keyword evidence="2" id="KW-1185">Reference proteome</keyword>
<sequence>MNDPKPDVSAPAKPGPVTLRNRMTAILGGTHCVLPTEPAWGSASA</sequence>
<dbReference type="EMBL" id="JAXCEH010000011">
    <property type="protein sequence ID" value="MFA1555729.1"/>
    <property type="molecule type" value="Genomic_DNA"/>
</dbReference>
<gene>
    <name evidence="1" type="ORF">SM436_18735</name>
</gene>
<reference evidence="1 2" key="1">
    <citation type="submission" date="2023-11" db="EMBL/GenBank/DDBJ databases">
        <title>Actinomadura monticuli sp. nov., isolated from volcanic ash.</title>
        <authorList>
            <person name="Lee S.D."/>
            <person name="Yang H."/>
            <person name="Kim I.S."/>
        </authorList>
    </citation>
    <scope>NUCLEOTIDE SEQUENCE [LARGE SCALE GENOMIC DNA]</scope>
    <source>
        <strain evidence="1 2">DSM 45346</strain>
    </source>
</reference>
<dbReference type="RefSeq" id="WP_371942456.1">
    <property type="nucleotide sequence ID" value="NZ_JAXCEH010000011.1"/>
</dbReference>
<organism evidence="1 2">
    <name type="scientific">Actinomadura chokoriensis</name>
    <dbReference type="NCBI Taxonomy" id="454156"/>
    <lineage>
        <taxon>Bacteria</taxon>
        <taxon>Bacillati</taxon>
        <taxon>Actinomycetota</taxon>
        <taxon>Actinomycetes</taxon>
        <taxon>Streptosporangiales</taxon>
        <taxon>Thermomonosporaceae</taxon>
        <taxon>Actinomadura</taxon>
    </lineage>
</organism>
<name>A0ABV4QYS4_9ACTN</name>
<proteinExistence type="predicted"/>
<evidence type="ECO:0000313" key="1">
    <source>
        <dbReference type="EMBL" id="MFA1555729.1"/>
    </source>
</evidence>